<dbReference type="Gene3D" id="2.60.120.10">
    <property type="entry name" value="Jelly Rolls"/>
    <property type="match status" value="1"/>
</dbReference>
<accession>A0A3B0YQ61</accession>
<reference evidence="2" key="1">
    <citation type="submission" date="2018-06" db="EMBL/GenBank/DDBJ databases">
        <authorList>
            <person name="Zhirakovskaya E."/>
        </authorList>
    </citation>
    <scope>NUCLEOTIDE SEQUENCE</scope>
</reference>
<evidence type="ECO:0000313" key="2">
    <source>
        <dbReference type="EMBL" id="VAW83035.1"/>
    </source>
</evidence>
<dbReference type="AlphaFoldDB" id="A0A3B0YQ61"/>
<protein>
    <submittedName>
        <fullName evidence="2">cAMP-binding proteins - catabolite gene activator and regulatory subunit of cAMP-dependent protein kinases</fullName>
    </submittedName>
</protein>
<evidence type="ECO:0000259" key="1">
    <source>
        <dbReference type="PROSITE" id="PS50042"/>
    </source>
</evidence>
<gene>
    <name evidence="2" type="ORF">MNBD_GAMMA12-3125</name>
</gene>
<dbReference type="SUPFAM" id="SSF51206">
    <property type="entry name" value="cAMP-binding domain-like"/>
    <property type="match status" value="1"/>
</dbReference>
<dbReference type="CDD" id="cd00038">
    <property type="entry name" value="CAP_ED"/>
    <property type="match status" value="1"/>
</dbReference>
<feature type="domain" description="Cyclic nucleotide-binding" evidence="1">
    <location>
        <begin position="7"/>
        <end position="67"/>
    </location>
</feature>
<name>A0A3B0YQ61_9ZZZZ</name>
<dbReference type="InterPro" id="IPR014710">
    <property type="entry name" value="RmlC-like_jellyroll"/>
</dbReference>
<dbReference type="InterPro" id="IPR018490">
    <property type="entry name" value="cNMP-bd_dom_sf"/>
</dbReference>
<dbReference type="Pfam" id="PF00027">
    <property type="entry name" value="cNMP_binding"/>
    <property type="match status" value="1"/>
</dbReference>
<proteinExistence type="predicted"/>
<organism evidence="2">
    <name type="scientific">hydrothermal vent metagenome</name>
    <dbReference type="NCBI Taxonomy" id="652676"/>
    <lineage>
        <taxon>unclassified sequences</taxon>
        <taxon>metagenomes</taxon>
        <taxon>ecological metagenomes</taxon>
    </lineage>
</organism>
<sequence>MQLEKILAQAGELIEYKKGDIIFAQGKFDDYLYNVKQGCLKAYYITDSGKEYVKSFIIENDFIASLSSYRSPDENCKYSLVCLEKSVLLRLKLSHIFKIIEQEPTLAVHIFDMLINILLKKEQREFEFLCLSAEERYFQIKQYRPELFNRATQYDIAGYLGITPVALSRIKTRTAKMTV</sequence>
<dbReference type="InterPro" id="IPR000595">
    <property type="entry name" value="cNMP-bd_dom"/>
</dbReference>
<dbReference type="EMBL" id="UOFL01000258">
    <property type="protein sequence ID" value="VAW83035.1"/>
    <property type="molecule type" value="Genomic_DNA"/>
</dbReference>
<dbReference type="PROSITE" id="PS50042">
    <property type="entry name" value="CNMP_BINDING_3"/>
    <property type="match status" value="1"/>
</dbReference>